<dbReference type="InterPro" id="IPR001915">
    <property type="entry name" value="Peptidase_M48"/>
</dbReference>
<dbReference type="GO" id="GO:0006508">
    <property type="term" value="P:proteolysis"/>
    <property type="evidence" value="ECO:0007669"/>
    <property type="project" value="UniProtKB-KW"/>
</dbReference>
<dbReference type="Proteomes" id="UP000608662">
    <property type="component" value="Unassembled WGS sequence"/>
</dbReference>
<comment type="caution">
    <text evidence="13">The sequence shown here is derived from an EMBL/GenBank/DDBJ whole genome shotgun (WGS) entry which is preliminary data.</text>
</comment>
<keyword evidence="5 10" id="KW-0378">Hydrolase</keyword>
<dbReference type="PANTHER" id="PTHR43221:SF2">
    <property type="entry name" value="PROTEASE HTPX HOMOLOG"/>
    <property type="match status" value="1"/>
</dbReference>
<reference evidence="13" key="1">
    <citation type="submission" date="2019-12" db="EMBL/GenBank/DDBJ databases">
        <title>Whole-genome sequence of Halomicrobium mukohataei pws1.</title>
        <authorList>
            <person name="Verma D.K."/>
            <person name="Gopal K."/>
            <person name="Prasad E.S."/>
        </authorList>
    </citation>
    <scope>NUCLEOTIDE SEQUENCE</scope>
    <source>
        <strain evidence="13">Pws1</strain>
    </source>
</reference>
<accession>A0A847UA80</accession>
<dbReference type="EMBL" id="WOYG01000001">
    <property type="protein sequence ID" value="NLV10295.1"/>
    <property type="molecule type" value="Genomic_DNA"/>
</dbReference>
<evidence type="ECO:0000256" key="11">
    <source>
        <dbReference type="SAM" id="Phobius"/>
    </source>
</evidence>
<keyword evidence="8 10" id="KW-0482">Metalloprotease</keyword>
<comment type="cofactor">
    <cofactor evidence="10">
        <name>Zn(2+)</name>
        <dbReference type="ChEBI" id="CHEBI:29105"/>
    </cofactor>
    <text evidence="10">Binds 1 zinc ion per subunit.</text>
</comment>
<protein>
    <submittedName>
        <fullName evidence="13">M48 family metalloprotease</fullName>
    </submittedName>
</protein>
<feature type="domain" description="Peptidase M48" evidence="12">
    <location>
        <begin position="149"/>
        <end position="400"/>
    </location>
</feature>
<keyword evidence="3 11" id="KW-0812">Transmembrane</keyword>
<dbReference type="InterPro" id="IPR050083">
    <property type="entry name" value="HtpX_protease"/>
</dbReference>
<keyword evidence="4" id="KW-0479">Metal-binding</keyword>
<evidence type="ECO:0000256" key="8">
    <source>
        <dbReference type="ARBA" id="ARBA00023049"/>
    </source>
</evidence>
<evidence type="ECO:0000313" key="13">
    <source>
        <dbReference type="EMBL" id="NLV10295.1"/>
    </source>
</evidence>
<keyword evidence="7 11" id="KW-1133">Transmembrane helix</keyword>
<evidence type="ECO:0000256" key="5">
    <source>
        <dbReference type="ARBA" id="ARBA00022801"/>
    </source>
</evidence>
<evidence type="ECO:0000256" key="3">
    <source>
        <dbReference type="ARBA" id="ARBA00022692"/>
    </source>
</evidence>
<proteinExistence type="inferred from homology"/>
<sequence>MPSHNALGMRFRLAALVALLVAFDAVFVVAVYWLAHLAVGLFSWAITYEFAAGLVADALQFRTLPSPLVVAVGTAATLAGQSVFGYRMSANTVPGERQTFRDLFAPVTEPIEPGRPFGGLLADRSHAVSEDGDDERDPRVVPTFDYGEYRERVAARLAGLAQLSDTPIPDVRVVDSETPNSYVAGRPGEQILVVTTGLLRRLDDDELDAVLAHELAHLKHGDAFVMTAAGFLPTVTARVNGGTIEFLRRSGLGYLPSVEQPEDSDTVAFGQFHIAMLALSPIVLALSSALWLASTACYRSLSRVREFHADAGAAAIRGSPAALVGALETLDDLRPSEDLRTAQTGVRELCVLPDAIDDGDGIDGDDAVARTRRRWRSVAARVLPSSHPPIESRVAALRERERSER</sequence>
<dbReference type="RefSeq" id="WP_170094007.1">
    <property type="nucleotide sequence ID" value="NZ_WOYG01000001.1"/>
</dbReference>
<dbReference type="Gene3D" id="3.30.2010.10">
    <property type="entry name" value="Metalloproteases ('zincins'), catalytic domain"/>
    <property type="match status" value="1"/>
</dbReference>
<evidence type="ECO:0000256" key="4">
    <source>
        <dbReference type="ARBA" id="ARBA00022723"/>
    </source>
</evidence>
<dbReference type="GO" id="GO:0004222">
    <property type="term" value="F:metalloendopeptidase activity"/>
    <property type="evidence" value="ECO:0007669"/>
    <property type="project" value="InterPro"/>
</dbReference>
<feature type="transmembrane region" description="Helical" evidence="11">
    <location>
        <begin position="12"/>
        <end position="35"/>
    </location>
</feature>
<gene>
    <name evidence="13" type="ORF">GOC74_10170</name>
</gene>
<name>A0A847UA80_9EURY</name>
<dbReference type="AlphaFoldDB" id="A0A847UA80"/>
<evidence type="ECO:0000256" key="6">
    <source>
        <dbReference type="ARBA" id="ARBA00022833"/>
    </source>
</evidence>
<dbReference type="OrthoDB" id="28389at2157"/>
<evidence type="ECO:0000256" key="2">
    <source>
        <dbReference type="ARBA" id="ARBA00022670"/>
    </source>
</evidence>
<evidence type="ECO:0000259" key="12">
    <source>
        <dbReference type="Pfam" id="PF01435"/>
    </source>
</evidence>
<keyword evidence="6 10" id="KW-0862">Zinc</keyword>
<organism evidence="13 14">
    <name type="scientific">Halomicrobium mukohataei</name>
    <dbReference type="NCBI Taxonomy" id="57705"/>
    <lineage>
        <taxon>Archaea</taxon>
        <taxon>Methanobacteriati</taxon>
        <taxon>Methanobacteriota</taxon>
        <taxon>Stenosarchaea group</taxon>
        <taxon>Halobacteria</taxon>
        <taxon>Halobacteriales</taxon>
        <taxon>Haloarculaceae</taxon>
        <taxon>Halomicrobium</taxon>
    </lineage>
</organism>
<keyword evidence="1" id="KW-1003">Cell membrane</keyword>
<comment type="similarity">
    <text evidence="10">Belongs to the peptidase M48 family.</text>
</comment>
<evidence type="ECO:0000256" key="10">
    <source>
        <dbReference type="RuleBase" id="RU003983"/>
    </source>
</evidence>
<evidence type="ECO:0000256" key="9">
    <source>
        <dbReference type="ARBA" id="ARBA00023136"/>
    </source>
</evidence>
<dbReference type="PANTHER" id="PTHR43221">
    <property type="entry name" value="PROTEASE HTPX"/>
    <property type="match status" value="1"/>
</dbReference>
<keyword evidence="2 10" id="KW-0645">Protease</keyword>
<evidence type="ECO:0000256" key="7">
    <source>
        <dbReference type="ARBA" id="ARBA00022989"/>
    </source>
</evidence>
<dbReference type="Pfam" id="PF01435">
    <property type="entry name" value="Peptidase_M48"/>
    <property type="match status" value="1"/>
</dbReference>
<evidence type="ECO:0000313" key="14">
    <source>
        <dbReference type="Proteomes" id="UP000608662"/>
    </source>
</evidence>
<keyword evidence="9 11" id="KW-0472">Membrane</keyword>
<evidence type="ECO:0000256" key="1">
    <source>
        <dbReference type="ARBA" id="ARBA00022475"/>
    </source>
</evidence>
<dbReference type="GO" id="GO:0046872">
    <property type="term" value="F:metal ion binding"/>
    <property type="evidence" value="ECO:0007669"/>
    <property type="project" value="UniProtKB-KW"/>
</dbReference>